<dbReference type="EMBL" id="JACHXD010000003">
    <property type="protein sequence ID" value="MBB3118402.1"/>
    <property type="molecule type" value="Genomic_DNA"/>
</dbReference>
<evidence type="ECO:0000313" key="3">
    <source>
        <dbReference type="Proteomes" id="UP000541535"/>
    </source>
</evidence>
<dbReference type="RefSeq" id="WP_183440321.1">
    <property type="nucleotide sequence ID" value="NZ_JACHXD010000003.1"/>
</dbReference>
<dbReference type="Proteomes" id="UP000541535">
    <property type="component" value="Unassembled WGS sequence"/>
</dbReference>
<feature type="transmembrane region" description="Helical" evidence="1">
    <location>
        <begin position="53"/>
        <end position="77"/>
    </location>
</feature>
<protein>
    <submittedName>
        <fullName evidence="2">Uncharacterized protein</fullName>
    </submittedName>
</protein>
<keyword evidence="1" id="KW-0812">Transmembrane</keyword>
<feature type="transmembrane region" description="Helical" evidence="1">
    <location>
        <begin position="26"/>
        <end position="47"/>
    </location>
</feature>
<dbReference type="AlphaFoldDB" id="A0A7W5FT97"/>
<keyword evidence="3" id="KW-1185">Reference proteome</keyword>
<evidence type="ECO:0000313" key="2">
    <source>
        <dbReference type="EMBL" id="MBB3118402.1"/>
    </source>
</evidence>
<gene>
    <name evidence="2" type="ORF">FHS03_001433</name>
</gene>
<proteinExistence type="predicted"/>
<evidence type="ECO:0000256" key="1">
    <source>
        <dbReference type="SAM" id="Phobius"/>
    </source>
</evidence>
<keyword evidence="1" id="KW-1133">Transmembrane helix</keyword>
<sequence length="83" mass="9270">MSDKWPKELGGRGDVSRINAATRLRFARQILLCLFLLCILVFSAYWLQPESPAAAAVFELVKVGVLPLVTLVIGFYFPSSKRN</sequence>
<comment type="caution">
    <text evidence="2">The sequence shown here is derived from an EMBL/GenBank/DDBJ whole genome shotgun (WGS) entry which is preliminary data.</text>
</comment>
<reference evidence="2 3" key="1">
    <citation type="submission" date="2020-08" db="EMBL/GenBank/DDBJ databases">
        <title>Genomic Encyclopedia of Type Strains, Phase III (KMG-III): the genomes of soil and plant-associated and newly described type strains.</title>
        <authorList>
            <person name="Whitman W."/>
        </authorList>
    </citation>
    <scope>NUCLEOTIDE SEQUENCE [LARGE SCALE GENOMIC DNA]</scope>
    <source>
        <strain evidence="2 3">CECT 8897</strain>
    </source>
</reference>
<organism evidence="2 3">
    <name type="scientific">Pseudoduganella violacea</name>
    <dbReference type="NCBI Taxonomy" id="1715466"/>
    <lineage>
        <taxon>Bacteria</taxon>
        <taxon>Pseudomonadati</taxon>
        <taxon>Pseudomonadota</taxon>
        <taxon>Betaproteobacteria</taxon>
        <taxon>Burkholderiales</taxon>
        <taxon>Oxalobacteraceae</taxon>
        <taxon>Telluria group</taxon>
        <taxon>Pseudoduganella</taxon>
    </lineage>
</organism>
<keyword evidence="1" id="KW-0472">Membrane</keyword>
<name>A0A7W5FT97_9BURK</name>
<accession>A0A7W5FT97</accession>